<dbReference type="AlphaFoldDB" id="A0A670JVB0"/>
<dbReference type="GO" id="GO:0098794">
    <property type="term" value="C:postsynapse"/>
    <property type="evidence" value="ECO:0007669"/>
    <property type="project" value="Ensembl"/>
</dbReference>
<keyword evidence="4 5" id="KW-0472">Membrane</keyword>
<evidence type="ECO:0000256" key="3">
    <source>
        <dbReference type="ARBA" id="ARBA00022989"/>
    </source>
</evidence>
<reference evidence="6" key="3">
    <citation type="submission" date="2025-09" db="UniProtKB">
        <authorList>
            <consortium name="Ensembl"/>
        </authorList>
    </citation>
    <scope>IDENTIFICATION</scope>
</reference>
<dbReference type="Pfam" id="PF03208">
    <property type="entry name" value="PRA1"/>
    <property type="match status" value="1"/>
</dbReference>
<accession>A0A670JVB0</accession>
<name>A0A670JVB0_PODMU</name>
<feature type="transmembrane region" description="Helical" evidence="5">
    <location>
        <begin position="41"/>
        <end position="58"/>
    </location>
</feature>
<dbReference type="Ensembl" id="ENSPMRT00000030947.1">
    <property type="protein sequence ID" value="ENSPMRP00000029178.1"/>
    <property type="gene ID" value="ENSPMRG00000018857.1"/>
</dbReference>
<evidence type="ECO:0000256" key="1">
    <source>
        <dbReference type="ARBA" id="ARBA00004141"/>
    </source>
</evidence>
<comment type="similarity">
    <text evidence="5">Belongs to the PRA1 family.</text>
</comment>
<feature type="transmembrane region" description="Helical" evidence="5">
    <location>
        <begin position="65"/>
        <end position="85"/>
    </location>
</feature>
<evidence type="ECO:0000256" key="2">
    <source>
        <dbReference type="ARBA" id="ARBA00022692"/>
    </source>
</evidence>
<comment type="subcellular location">
    <subcellularLocation>
        <location evidence="1 5">Membrane</location>
        <topology evidence="1 5">Multi-pass membrane protein</topology>
    </subcellularLocation>
</comment>
<dbReference type="InterPro" id="IPR004895">
    <property type="entry name" value="Prenylated_rab_accept_PRA1"/>
</dbReference>
<dbReference type="GO" id="GO:0016020">
    <property type="term" value="C:membrane"/>
    <property type="evidence" value="ECO:0007669"/>
    <property type="project" value="UniProtKB-SubCell"/>
</dbReference>
<gene>
    <name evidence="6" type="primary">PRAF2</name>
</gene>
<evidence type="ECO:0000256" key="4">
    <source>
        <dbReference type="ARBA" id="ARBA00023136"/>
    </source>
</evidence>
<dbReference type="Proteomes" id="UP000472272">
    <property type="component" value="Chromosome 17"/>
</dbReference>
<organism evidence="6 7">
    <name type="scientific">Podarcis muralis</name>
    <name type="common">Wall lizard</name>
    <name type="synonym">Lacerta muralis</name>
    <dbReference type="NCBI Taxonomy" id="64176"/>
    <lineage>
        <taxon>Eukaryota</taxon>
        <taxon>Metazoa</taxon>
        <taxon>Chordata</taxon>
        <taxon>Craniata</taxon>
        <taxon>Vertebrata</taxon>
        <taxon>Euteleostomi</taxon>
        <taxon>Lepidosauria</taxon>
        <taxon>Squamata</taxon>
        <taxon>Bifurcata</taxon>
        <taxon>Unidentata</taxon>
        <taxon>Episquamata</taxon>
        <taxon>Laterata</taxon>
        <taxon>Lacertibaenia</taxon>
        <taxon>Lacertidae</taxon>
        <taxon>Podarcis</taxon>
    </lineage>
</organism>
<dbReference type="GO" id="GO:0098982">
    <property type="term" value="C:GABA-ergic synapse"/>
    <property type="evidence" value="ECO:0007669"/>
    <property type="project" value="Ensembl"/>
</dbReference>
<reference evidence="6" key="2">
    <citation type="submission" date="2025-08" db="UniProtKB">
        <authorList>
            <consortium name="Ensembl"/>
        </authorList>
    </citation>
    <scope>IDENTIFICATION</scope>
</reference>
<proteinExistence type="inferred from homology"/>
<sequence>MSEVRLPPVRALEDFLLGSSRLSPPDVRDLQRWHNRVVNNLLYYQSNYLLVLGAGLLLGGYFRPLLTLLSAALVTLIFVGFIWAAENKAPCATLPAELPRHLPPFHPRLGVLSGVSSRRLCRLLVFHRSAHNVDPHPCLPASSKPQKQD</sequence>
<keyword evidence="2 5" id="KW-0812">Transmembrane</keyword>
<evidence type="ECO:0000313" key="6">
    <source>
        <dbReference type="Ensembl" id="ENSPMRP00000029178.1"/>
    </source>
</evidence>
<evidence type="ECO:0000313" key="7">
    <source>
        <dbReference type="Proteomes" id="UP000472272"/>
    </source>
</evidence>
<reference evidence="6 7" key="1">
    <citation type="journal article" date="2019" name="Proc. Natl. Acad. Sci. U.S.A.">
        <title>Regulatory changes in pterin and carotenoid genes underlie balanced color polymorphisms in the wall lizard.</title>
        <authorList>
            <person name="Andrade P."/>
            <person name="Pinho C."/>
            <person name="Perez I de Lanuza G."/>
            <person name="Afonso S."/>
            <person name="Brejcha J."/>
            <person name="Rubin C.J."/>
            <person name="Wallerman O."/>
            <person name="Pereira P."/>
            <person name="Sabatino S.J."/>
            <person name="Bellati A."/>
            <person name="Pellitteri-Rosa D."/>
            <person name="Bosakova Z."/>
            <person name="Bunikis I."/>
            <person name="Carretero M.A."/>
            <person name="Feiner N."/>
            <person name="Marsik P."/>
            <person name="Pauperio F."/>
            <person name="Salvi D."/>
            <person name="Soler L."/>
            <person name="While G.M."/>
            <person name="Uller T."/>
            <person name="Font E."/>
            <person name="Andersson L."/>
            <person name="Carneiro M."/>
        </authorList>
    </citation>
    <scope>NUCLEOTIDE SEQUENCE</scope>
</reference>
<keyword evidence="3 5" id="KW-1133">Transmembrane helix</keyword>
<dbReference type="GeneTree" id="ENSGT00390000008631"/>
<keyword evidence="7" id="KW-1185">Reference proteome</keyword>
<dbReference type="GO" id="GO:0098793">
    <property type="term" value="C:presynapse"/>
    <property type="evidence" value="ECO:0007669"/>
    <property type="project" value="Ensembl"/>
</dbReference>
<evidence type="ECO:0000256" key="5">
    <source>
        <dbReference type="RuleBase" id="RU363107"/>
    </source>
</evidence>
<dbReference type="PANTHER" id="PTHR12859:SF1">
    <property type="entry name" value="PRA1 FAMILY PROTEIN 2"/>
    <property type="match status" value="1"/>
</dbReference>
<dbReference type="PANTHER" id="PTHR12859">
    <property type="entry name" value="PRA1 PROTEIN"/>
    <property type="match status" value="1"/>
</dbReference>
<protein>
    <recommendedName>
        <fullName evidence="5">PRA1 family protein</fullName>
    </recommendedName>
</protein>
<dbReference type="GO" id="GO:0098978">
    <property type="term" value="C:glutamatergic synapse"/>
    <property type="evidence" value="ECO:0007669"/>
    <property type="project" value="Ensembl"/>
</dbReference>